<comment type="caution">
    <text evidence="2">The sequence shown here is derived from an EMBL/GenBank/DDBJ whole genome shotgun (WGS) entry which is preliminary data.</text>
</comment>
<proteinExistence type="predicted"/>
<dbReference type="InterPro" id="IPR053918">
    <property type="entry name" value="DUF6980"/>
</dbReference>
<dbReference type="Proteomes" id="UP000282211">
    <property type="component" value="Unassembled WGS sequence"/>
</dbReference>
<keyword evidence="3" id="KW-1185">Reference proteome</keyword>
<reference evidence="2 3" key="1">
    <citation type="submission" date="2018-10" db="EMBL/GenBank/DDBJ databases">
        <title>Genomic Encyclopedia of Type Strains, Phase IV (KMG-IV): sequencing the most valuable type-strain genomes for metagenomic binning, comparative biology and taxonomic classification.</title>
        <authorList>
            <person name="Goeker M."/>
        </authorList>
    </citation>
    <scope>NUCLEOTIDE SEQUENCE [LARGE SCALE GENOMIC DNA]</scope>
    <source>
        <strain evidence="2 3">DSM 22008</strain>
    </source>
</reference>
<dbReference type="Pfam" id="PF22400">
    <property type="entry name" value="DUF6980"/>
    <property type="match status" value="1"/>
</dbReference>
<dbReference type="InParanoid" id="A0A420WD38"/>
<gene>
    <name evidence="2" type="ORF">DES40_1671</name>
</gene>
<dbReference type="OrthoDB" id="4206464at2"/>
<accession>A0A420WD38</accession>
<dbReference type="AlphaFoldDB" id="A0A420WD38"/>
<evidence type="ECO:0000313" key="3">
    <source>
        <dbReference type="Proteomes" id="UP000282211"/>
    </source>
</evidence>
<organism evidence="2 3">
    <name type="scientific">Litorimonas taeanensis</name>
    <dbReference type="NCBI Taxonomy" id="568099"/>
    <lineage>
        <taxon>Bacteria</taxon>
        <taxon>Pseudomonadati</taxon>
        <taxon>Pseudomonadota</taxon>
        <taxon>Alphaproteobacteria</taxon>
        <taxon>Maricaulales</taxon>
        <taxon>Robiginitomaculaceae</taxon>
    </lineage>
</organism>
<protein>
    <recommendedName>
        <fullName evidence="1">DUF6980 domain-containing protein</fullName>
    </recommendedName>
</protein>
<feature type="domain" description="DUF6980" evidence="1">
    <location>
        <begin position="104"/>
        <end position="162"/>
    </location>
</feature>
<dbReference type="EMBL" id="RBII01000002">
    <property type="protein sequence ID" value="RKQ68896.1"/>
    <property type="molecule type" value="Genomic_DNA"/>
</dbReference>
<evidence type="ECO:0000259" key="1">
    <source>
        <dbReference type="Pfam" id="PF22400"/>
    </source>
</evidence>
<evidence type="ECO:0000313" key="2">
    <source>
        <dbReference type="EMBL" id="RKQ68896.1"/>
    </source>
</evidence>
<dbReference type="RefSeq" id="WP_121100682.1">
    <property type="nucleotide sequence ID" value="NZ_RBII01000002.1"/>
</dbReference>
<name>A0A420WD38_9PROT</name>
<sequence length="164" mass="18636">MDDAIKYAAIDCKDYQMAIKAERQGDYIGEALLGQAQDHLHNCPNCQISCDVFRDHIAEWPLYSKTPEILEEACRVHFQNCQDCNDVMKQKGLEAKGIDWRNYPCVHIAYHVQHDCEAHETAWECSDTMLVQTGAGEYGLPIRDGGRAYVPISNCPWCGITLKR</sequence>